<evidence type="ECO:0000259" key="1">
    <source>
        <dbReference type="Pfam" id="PF11695"/>
    </source>
</evidence>
<protein>
    <submittedName>
        <fullName evidence="2">DUF3291 domain-containing protein</fullName>
    </submittedName>
</protein>
<proteinExistence type="predicted"/>
<accession>A0A2K8KA43</accession>
<dbReference type="OrthoDB" id="2376237at2"/>
<dbReference type="SUPFAM" id="SSF54909">
    <property type="entry name" value="Dimeric alpha+beta barrel"/>
    <property type="match status" value="1"/>
</dbReference>
<dbReference type="Proteomes" id="UP000228948">
    <property type="component" value="Chromosome"/>
</dbReference>
<dbReference type="Pfam" id="PF11695">
    <property type="entry name" value="DUF3291"/>
    <property type="match status" value="1"/>
</dbReference>
<dbReference type="KEGG" id="rbg:BG454_11335"/>
<gene>
    <name evidence="2" type="ORF">BG454_11335</name>
</gene>
<keyword evidence="3" id="KW-1185">Reference proteome</keyword>
<dbReference type="STRING" id="441209.GCA_001870665_02046"/>
<organism evidence="2 3">
    <name type="scientific">Roseinatronobacter bogoriensis subsp. barguzinensis</name>
    <dbReference type="NCBI Taxonomy" id="441209"/>
    <lineage>
        <taxon>Bacteria</taxon>
        <taxon>Pseudomonadati</taxon>
        <taxon>Pseudomonadota</taxon>
        <taxon>Alphaproteobacteria</taxon>
        <taxon>Rhodobacterales</taxon>
        <taxon>Paracoccaceae</taxon>
        <taxon>Roseinatronobacter</taxon>
    </lineage>
</organism>
<dbReference type="AlphaFoldDB" id="A0A2K8KA43"/>
<evidence type="ECO:0000313" key="2">
    <source>
        <dbReference type="EMBL" id="ATX66331.1"/>
    </source>
</evidence>
<dbReference type="InterPro" id="IPR011008">
    <property type="entry name" value="Dimeric_a/b-barrel"/>
</dbReference>
<evidence type="ECO:0000313" key="3">
    <source>
        <dbReference type="Proteomes" id="UP000228948"/>
    </source>
</evidence>
<reference evidence="2 3" key="1">
    <citation type="submission" date="2017-11" db="EMBL/GenBank/DDBJ databases">
        <title>Revised Sequence and Annotation of the Rhodobaca barguzinensis strain alga05 Genome.</title>
        <authorList>
            <person name="Kopejtka K."/>
            <person name="Tomasch J.M."/>
            <person name="Bunk B."/>
            <person name="Koblizek M."/>
        </authorList>
    </citation>
    <scope>NUCLEOTIDE SEQUENCE [LARGE SCALE GENOMIC DNA]</scope>
    <source>
        <strain evidence="3">alga05</strain>
    </source>
</reference>
<dbReference type="RefSeq" id="WP_071480842.1">
    <property type="nucleotide sequence ID" value="NZ_CP024899.1"/>
</dbReference>
<name>A0A2K8KA43_9RHOB</name>
<sequence length="168" mass="19058">MTHAGHHLAELNIGRLLAPTDDPRVAEFMGALDKVNGLGKRMPGFVWMMEGSGTPGTGNTENCIAGDPQSVANLTVWTDIASLEQFVWNTVHRQFYQRRAAWFEVLHKMHFVMWWVPQGHRPTLEEGLERLEHLRANGASAYAFGWDWLDEAQLWKRRSCTAATELAQ</sequence>
<feature type="domain" description="DUF3291" evidence="1">
    <location>
        <begin position="8"/>
        <end position="146"/>
    </location>
</feature>
<dbReference type="EMBL" id="CP024899">
    <property type="protein sequence ID" value="ATX66331.1"/>
    <property type="molecule type" value="Genomic_DNA"/>
</dbReference>
<dbReference type="InterPro" id="IPR021708">
    <property type="entry name" value="DUF3291"/>
</dbReference>